<evidence type="ECO:0000313" key="1">
    <source>
        <dbReference type="EMBL" id="EGQ13968.1"/>
    </source>
</evidence>
<dbReference type="HOGENOM" id="CLU_2956837_0_0_10"/>
<evidence type="ECO:0000313" key="2">
    <source>
        <dbReference type="Proteomes" id="UP000004123"/>
    </source>
</evidence>
<comment type="caution">
    <text evidence="1">The sequence shown here is derived from an EMBL/GenBank/DDBJ whole genome shotgun (WGS) entry which is preliminary data.</text>
</comment>
<dbReference type="EMBL" id="AFPY01000110">
    <property type="protein sequence ID" value="EGQ13968.1"/>
    <property type="molecule type" value="Genomic_DNA"/>
</dbReference>
<dbReference type="Proteomes" id="UP000004123">
    <property type="component" value="Unassembled WGS sequence"/>
</dbReference>
<name>F9DKV0_9BACT</name>
<gene>
    <name evidence="1" type="ORF">HMPREF9144_2292</name>
</gene>
<reference evidence="1 2" key="1">
    <citation type="submission" date="2011-04" db="EMBL/GenBank/DDBJ databases">
        <authorList>
            <person name="Muzny D."/>
            <person name="Qin X."/>
            <person name="Deng J."/>
            <person name="Jiang H."/>
            <person name="Liu Y."/>
            <person name="Qu J."/>
            <person name="Song X.-Z."/>
            <person name="Zhang L."/>
            <person name="Thornton R."/>
            <person name="Coyle M."/>
            <person name="Francisco L."/>
            <person name="Jackson L."/>
            <person name="Javaid M."/>
            <person name="Korchina V."/>
            <person name="Kovar C."/>
            <person name="Mata R."/>
            <person name="Mathew T."/>
            <person name="Ngo R."/>
            <person name="Nguyen L."/>
            <person name="Nguyen N."/>
            <person name="Okwuonu G."/>
            <person name="Ongeri F."/>
            <person name="Pham C."/>
            <person name="Simmons D."/>
            <person name="Wilczek-Boney K."/>
            <person name="Hale W."/>
            <person name="Jakkamsetti A."/>
            <person name="Pham P."/>
            <person name="Ruth R."/>
            <person name="San Lucas F."/>
            <person name="Warren J."/>
            <person name="Zhang J."/>
            <person name="Zhao Z."/>
            <person name="Zhou C."/>
            <person name="Zhu D."/>
            <person name="Lee S."/>
            <person name="Bess C."/>
            <person name="Blankenburg K."/>
            <person name="Forbes L."/>
            <person name="Fu Q."/>
            <person name="Gubbala S."/>
            <person name="Hirani K."/>
            <person name="Jayaseelan J.C."/>
            <person name="Lara F."/>
            <person name="Munidasa M."/>
            <person name="Palculict T."/>
            <person name="Patil S."/>
            <person name="Pu L.-L."/>
            <person name="Saada N."/>
            <person name="Tang L."/>
            <person name="Weissenberger G."/>
            <person name="Zhu Y."/>
            <person name="Hemphill L."/>
            <person name="Shang Y."/>
            <person name="Youmans B."/>
            <person name="Ayvaz T."/>
            <person name="Ross M."/>
            <person name="Santibanez J."/>
            <person name="Aqrawi P."/>
            <person name="Gross S."/>
            <person name="Joshi V."/>
            <person name="Fowler G."/>
            <person name="Nazareth L."/>
            <person name="Reid J."/>
            <person name="Worley K."/>
            <person name="Petrosino J."/>
            <person name="Highlander S."/>
            <person name="Gibbs R."/>
        </authorList>
    </citation>
    <scope>NUCLEOTIDE SEQUENCE [LARGE SCALE GENOMIC DNA]</scope>
    <source>
        <strain evidence="1 2">ATCC 700821</strain>
    </source>
</reference>
<organism evidence="1 2">
    <name type="scientific">Prevotella pallens ATCC 700821</name>
    <dbReference type="NCBI Taxonomy" id="997353"/>
    <lineage>
        <taxon>Bacteria</taxon>
        <taxon>Pseudomonadati</taxon>
        <taxon>Bacteroidota</taxon>
        <taxon>Bacteroidia</taxon>
        <taxon>Bacteroidales</taxon>
        <taxon>Prevotellaceae</taxon>
        <taxon>Prevotella</taxon>
    </lineage>
</organism>
<sequence length="59" mass="6901">MVDKDSITNVLFLLLKGVFFCYPKLRCKDIESLVLKKEMLKESISFCIFFVRMGAVFVF</sequence>
<dbReference type="AlphaFoldDB" id="F9DKV0"/>
<protein>
    <submittedName>
        <fullName evidence="1">Uncharacterized protein</fullName>
    </submittedName>
</protein>
<proteinExistence type="predicted"/>
<accession>F9DKV0</accession>